<dbReference type="SUPFAM" id="SSF56112">
    <property type="entry name" value="Protein kinase-like (PK-like)"/>
    <property type="match status" value="1"/>
</dbReference>
<dbReference type="Gene3D" id="3.90.1200.10">
    <property type="match status" value="1"/>
</dbReference>
<protein>
    <recommendedName>
        <fullName evidence="1">CHK kinase-like domain-containing protein</fullName>
    </recommendedName>
</protein>
<dbReference type="Pfam" id="PF02958">
    <property type="entry name" value="EcKL"/>
    <property type="match status" value="1"/>
</dbReference>
<name>A0A423T3J7_PENVA</name>
<dbReference type="PANTHER" id="PTHR11012:SF47">
    <property type="entry name" value="GH22833P"/>
    <property type="match status" value="1"/>
</dbReference>
<keyword evidence="3" id="KW-1185">Reference proteome</keyword>
<dbReference type="AlphaFoldDB" id="A0A423T3J7"/>
<sequence length="428" mass="48346">MGDKELANGVEGPTPQSLITEEHVAAALRKDKGADVRLTSWSVEDFTRKGDNYACVVSSVRASYAKGKEDAEVVYVVKLNPCRNVESFKEFTRTIFEKECLFYLSLVPDLNRMLEGAGQTLLRVPRCFHGSLVDGREMIFLEDLRPRGFKMFDRKKGLDVAHASLILQELARLHAASVLLQAETPDEDLIKKYKFLKKDWLDGNKDSPHGILSLFDGYLRNAIEILETVGGYERAIAWVESLRPDLEEILTTKLGMGKFNVVCHGDCWNNNVLFRYDDEGRPLEVMLLDLQLCRRASPATDLNYLLYTSLTGDVRKPNLEKFLASYYATFASILNAADFGGDYPSETETKEDFREHNVVAAVFAMMIVPMVLMESDDVPELSTLTDDNLDDVMDEFKGQALKLLDSNPLMKPRFLAMFDEFMETGLIP</sequence>
<comment type="caution">
    <text evidence="2">The sequence shown here is derived from an EMBL/GenBank/DDBJ whole genome shotgun (WGS) entry which is preliminary data.</text>
</comment>
<dbReference type="EMBL" id="QCYY01002345">
    <property type="protein sequence ID" value="ROT71079.1"/>
    <property type="molecule type" value="Genomic_DNA"/>
</dbReference>
<gene>
    <name evidence="2" type="ORF">C7M84_010598</name>
</gene>
<accession>A0A423T3J7</accession>
<dbReference type="InterPro" id="IPR011009">
    <property type="entry name" value="Kinase-like_dom_sf"/>
</dbReference>
<dbReference type="OrthoDB" id="190089at2759"/>
<reference evidence="2 3" key="1">
    <citation type="submission" date="2018-04" db="EMBL/GenBank/DDBJ databases">
        <authorList>
            <person name="Zhang X."/>
            <person name="Yuan J."/>
            <person name="Li F."/>
            <person name="Xiang J."/>
        </authorList>
    </citation>
    <scope>NUCLEOTIDE SEQUENCE [LARGE SCALE GENOMIC DNA]</scope>
    <source>
        <tissue evidence="2">Muscle</tissue>
    </source>
</reference>
<dbReference type="PANTHER" id="PTHR11012">
    <property type="entry name" value="PROTEIN KINASE-LIKE DOMAIN-CONTAINING"/>
    <property type="match status" value="1"/>
</dbReference>
<dbReference type="InterPro" id="IPR004119">
    <property type="entry name" value="EcKL"/>
</dbReference>
<reference evidence="2 3" key="2">
    <citation type="submission" date="2019-01" db="EMBL/GenBank/DDBJ databases">
        <title>The decoding of complex shrimp genome reveals the adaptation for benthos swimmer, frequently molting mechanism and breeding impact on genome.</title>
        <authorList>
            <person name="Sun Y."/>
            <person name="Gao Y."/>
            <person name="Yu Y."/>
        </authorList>
    </citation>
    <scope>NUCLEOTIDE SEQUENCE [LARGE SCALE GENOMIC DNA]</scope>
    <source>
        <tissue evidence="2">Muscle</tissue>
    </source>
</reference>
<evidence type="ECO:0000259" key="1">
    <source>
        <dbReference type="SMART" id="SM00587"/>
    </source>
</evidence>
<dbReference type="SMART" id="SM00587">
    <property type="entry name" value="CHK"/>
    <property type="match status" value="1"/>
</dbReference>
<evidence type="ECO:0000313" key="3">
    <source>
        <dbReference type="Proteomes" id="UP000283509"/>
    </source>
</evidence>
<feature type="domain" description="CHK kinase-like" evidence="1">
    <location>
        <begin position="139"/>
        <end position="336"/>
    </location>
</feature>
<dbReference type="Proteomes" id="UP000283509">
    <property type="component" value="Unassembled WGS sequence"/>
</dbReference>
<organism evidence="2 3">
    <name type="scientific">Penaeus vannamei</name>
    <name type="common">Whiteleg shrimp</name>
    <name type="synonym">Litopenaeus vannamei</name>
    <dbReference type="NCBI Taxonomy" id="6689"/>
    <lineage>
        <taxon>Eukaryota</taxon>
        <taxon>Metazoa</taxon>
        <taxon>Ecdysozoa</taxon>
        <taxon>Arthropoda</taxon>
        <taxon>Crustacea</taxon>
        <taxon>Multicrustacea</taxon>
        <taxon>Malacostraca</taxon>
        <taxon>Eumalacostraca</taxon>
        <taxon>Eucarida</taxon>
        <taxon>Decapoda</taxon>
        <taxon>Dendrobranchiata</taxon>
        <taxon>Penaeoidea</taxon>
        <taxon>Penaeidae</taxon>
        <taxon>Penaeus</taxon>
    </lineage>
</organism>
<dbReference type="InterPro" id="IPR015897">
    <property type="entry name" value="CHK_kinase-like"/>
</dbReference>
<evidence type="ECO:0000313" key="2">
    <source>
        <dbReference type="EMBL" id="ROT71079.1"/>
    </source>
</evidence>
<proteinExistence type="predicted"/>